<dbReference type="InterPro" id="IPR022838">
    <property type="entry name" value="GTP_cyclohydrolase_FolE2"/>
</dbReference>
<dbReference type="NCBIfam" id="NF010200">
    <property type="entry name" value="PRK13674.1-1"/>
    <property type="match status" value="1"/>
</dbReference>
<dbReference type="InterPro" id="IPR003801">
    <property type="entry name" value="GTP_cyclohydrolase_FolE2/MptA"/>
</dbReference>
<reference evidence="4" key="1">
    <citation type="journal article" date="2019" name="Int. J. Syst. Evol. Microbiol.">
        <title>The Global Catalogue of Microorganisms (GCM) 10K type strain sequencing project: providing services to taxonomists for standard genome sequencing and annotation.</title>
        <authorList>
            <consortium name="The Broad Institute Genomics Platform"/>
            <consortium name="The Broad Institute Genome Sequencing Center for Infectious Disease"/>
            <person name="Wu L."/>
            <person name="Ma J."/>
        </authorList>
    </citation>
    <scope>NUCLEOTIDE SEQUENCE [LARGE SCALE GENOMIC DNA]</scope>
    <source>
        <strain evidence="4">CCUG 57942</strain>
    </source>
</reference>
<evidence type="ECO:0000256" key="1">
    <source>
        <dbReference type="ARBA" id="ARBA00022801"/>
    </source>
</evidence>
<comment type="pathway">
    <text evidence="2">Cofactor biosynthesis; 7,8-dihydroneopterin triphosphate biosynthesis; 7,8-dihydroneopterin triphosphate from GTP: step 1/1.</text>
</comment>
<accession>A0ABW4ZBZ0</accession>
<comment type="caution">
    <text evidence="3">The sequence shown here is derived from an EMBL/GenBank/DDBJ whole genome shotgun (WGS) entry which is preliminary data.</text>
</comment>
<dbReference type="Pfam" id="PF02649">
    <property type="entry name" value="GCHY-1"/>
    <property type="match status" value="1"/>
</dbReference>
<comment type="similarity">
    <text evidence="2">Belongs to the GTP cyclohydrolase IV family.</text>
</comment>
<organism evidence="3 4">
    <name type="scientific">Rubritalea tangerina</name>
    <dbReference type="NCBI Taxonomy" id="430798"/>
    <lineage>
        <taxon>Bacteria</taxon>
        <taxon>Pseudomonadati</taxon>
        <taxon>Verrucomicrobiota</taxon>
        <taxon>Verrucomicrobiia</taxon>
        <taxon>Verrucomicrobiales</taxon>
        <taxon>Rubritaleaceae</taxon>
        <taxon>Rubritalea</taxon>
    </lineage>
</organism>
<dbReference type="EMBL" id="JBHUJB010000046">
    <property type="protein sequence ID" value="MFD2159491.1"/>
    <property type="molecule type" value="Genomic_DNA"/>
</dbReference>
<evidence type="ECO:0000313" key="4">
    <source>
        <dbReference type="Proteomes" id="UP001597389"/>
    </source>
</evidence>
<dbReference type="PANTHER" id="PTHR36445">
    <property type="entry name" value="GTP CYCLOHYDROLASE MPTA"/>
    <property type="match status" value="1"/>
</dbReference>
<sequence length="264" mass="29640">MPAQIQPLTDTQNERDERNIAIDRVGVKALRFPVEVREKEGGSQRTVATTALAVDLPEHFKGTHMSRFVEVLNSHGNCLDVREMKTVPEELLERLEASRAHVEFEFPFFRTKPAPVTGKGGVLDYTVRFEVEACGNGDSDFVCTVMVPVATLCPCSKAISDYGAHNQRGLVTFAVRAKQPIWVEDLIDLVESSASCELYSLLKRPDEKFVTEKAYENPVFVEDLVRNIAGKANGQENIVWYKVEAENFESIHNHNAYAMIEKHA</sequence>
<dbReference type="Gene3D" id="3.10.270.10">
    <property type="entry name" value="Urate Oxidase"/>
    <property type="match status" value="1"/>
</dbReference>
<dbReference type="GO" id="GO:0003934">
    <property type="term" value="F:GTP cyclohydrolase I activity"/>
    <property type="evidence" value="ECO:0007669"/>
    <property type="project" value="UniProtKB-EC"/>
</dbReference>
<keyword evidence="1 2" id="KW-0378">Hydrolase</keyword>
<name>A0ABW4ZBZ0_9BACT</name>
<feature type="site" description="May be catalytically important" evidence="2">
    <location>
        <position position="153"/>
    </location>
</feature>
<dbReference type="Proteomes" id="UP001597389">
    <property type="component" value="Unassembled WGS sequence"/>
</dbReference>
<comment type="catalytic activity">
    <reaction evidence="2">
        <text>GTP + H2O = 7,8-dihydroneopterin 3'-triphosphate + formate + H(+)</text>
        <dbReference type="Rhea" id="RHEA:17473"/>
        <dbReference type="ChEBI" id="CHEBI:15377"/>
        <dbReference type="ChEBI" id="CHEBI:15378"/>
        <dbReference type="ChEBI" id="CHEBI:15740"/>
        <dbReference type="ChEBI" id="CHEBI:37565"/>
        <dbReference type="ChEBI" id="CHEBI:58462"/>
        <dbReference type="EC" id="3.5.4.16"/>
    </reaction>
</comment>
<proteinExistence type="inferred from homology"/>
<evidence type="ECO:0000256" key="2">
    <source>
        <dbReference type="HAMAP-Rule" id="MF_01527"/>
    </source>
</evidence>
<dbReference type="RefSeq" id="WP_377086238.1">
    <property type="nucleotide sequence ID" value="NZ_JBHSJL010000014.1"/>
</dbReference>
<gene>
    <name evidence="2 3" type="primary">folE2</name>
    <name evidence="3" type="ORF">ACFSW8_11320</name>
</gene>
<dbReference type="EC" id="3.5.4.16" evidence="2"/>
<dbReference type="HAMAP" id="MF_01527_B">
    <property type="entry name" value="GTP_cyclohydrol_B"/>
    <property type="match status" value="1"/>
</dbReference>
<protein>
    <recommendedName>
        <fullName evidence="2">GTP cyclohydrolase FolE2</fullName>
        <ecNumber evidence="2">3.5.4.16</ecNumber>
    </recommendedName>
</protein>
<dbReference type="PANTHER" id="PTHR36445:SF1">
    <property type="entry name" value="GTP CYCLOHYDROLASE MPTA"/>
    <property type="match status" value="1"/>
</dbReference>
<comment type="function">
    <text evidence="2">Converts GTP to 7,8-dihydroneopterin triphosphate.</text>
</comment>
<keyword evidence="4" id="KW-1185">Reference proteome</keyword>
<evidence type="ECO:0000313" key="3">
    <source>
        <dbReference type="EMBL" id="MFD2159491.1"/>
    </source>
</evidence>